<evidence type="ECO:0000313" key="2">
    <source>
        <dbReference type="Proteomes" id="UP000694891"/>
    </source>
</evidence>
<dbReference type="Proteomes" id="UP000694891">
    <property type="component" value="Unplaced"/>
</dbReference>
<reference evidence="3" key="1">
    <citation type="submission" date="2025-08" db="UniProtKB">
        <authorList>
            <consortium name="RefSeq"/>
        </authorList>
    </citation>
    <scope>IDENTIFICATION</scope>
</reference>
<evidence type="ECO:0000313" key="3">
    <source>
        <dbReference type="RefSeq" id="XP_008305110.1"/>
    </source>
</evidence>
<gene>
    <name evidence="3" type="primary">LOC103376502</name>
</gene>
<organism evidence="2 3">
    <name type="scientific">Stegastes partitus</name>
    <name type="common">bicolor damselfish</name>
    <dbReference type="NCBI Taxonomy" id="144197"/>
    <lineage>
        <taxon>Eukaryota</taxon>
        <taxon>Metazoa</taxon>
        <taxon>Chordata</taxon>
        <taxon>Craniata</taxon>
        <taxon>Vertebrata</taxon>
        <taxon>Euteleostomi</taxon>
        <taxon>Actinopterygii</taxon>
        <taxon>Neopterygii</taxon>
        <taxon>Teleostei</taxon>
        <taxon>Neoteleostei</taxon>
        <taxon>Acanthomorphata</taxon>
        <taxon>Ovalentaria</taxon>
        <taxon>Pomacentridae</taxon>
        <taxon>Stegastes</taxon>
    </lineage>
</organism>
<evidence type="ECO:0000256" key="1">
    <source>
        <dbReference type="SAM" id="MobiDB-lite"/>
    </source>
</evidence>
<dbReference type="RefSeq" id="XP_008305110.1">
    <property type="nucleotide sequence ID" value="XM_008306888.1"/>
</dbReference>
<feature type="compositionally biased region" description="Polar residues" evidence="1">
    <location>
        <begin position="195"/>
        <end position="204"/>
    </location>
</feature>
<feature type="region of interest" description="Disordered" evidence="1">
    <location>
        <begin position="93"/>
        <end position="118"/>
    </location>
</feature>
<dbReference type="AlphaFoldDB" id="A0A9Y4U4P6"/>
<dbReference type="GeneID" id="103376502"/>
<feature type="region of interest" description="Disordered" evidence="1">
    <location>
        <begin position="1"/>
        <end position="71"/>
    </location>
</feature>
<feature type="region of interest" description="Disordered" evidence="1">
    <location>
        <begin position="184"/>
        <end position="291"/>
    </location>
</feature>
<proteinExistence type="predicted"/>
<accession>A0A9Y4U4P6</accession>
<sequence>MAHSRRRQRSLPDHSDRHALSSMDQLTMQYMVRSGMESSTESDSEISPRWSDTSTMGCASSAPESGTSRRATVTHKLAARHGCNSLFLDPYDGSSENSDESHIDVGASSRQTRQQKKKTRLLSRRKRFFLHEPASVSPREEVKRGMRNSATKQQLLDAGIAFESEAELWLCELAALSYESDEEGCGNLTEERTNKSPTHTQTMDVEQPLDDSGLQATRSSSPHTPVKESPPQVRDSSSERSPNSCNLRSFFKRKLGMPGAEEAVGLSQNKRQCVMSMEDEQEGKNSASEAC</sequence>
<feature type="compositionally biased region" description="Polar residues" evidence="1">
    <location>
        <begin position="50"/>
        <end position="71"/>
    </location>
</feature>
<keyword evidence="2" id="KW-1185">Reference proteome</keyword>
<protein>
    <submittedName>
        <fullName evidence="3">Uncharacterized protein LOC103376502</fullName>
    </submittedName>
</protein>
<feature type="compositionally biased region" description="Basic and acidic residues" evidence="1">
    <location>
        <begin position="10"/>
        <end position="19"/>
    </location>
</feature>
<name>A0A9Y4U4P6_9TELE</name>
<feature type="compositionally biased region" description="Polar residues" evidence="1">
    <location>
        <begin position="214"/>
        <end position="223"/>
    </location>
</feature>